<dbReference type="PROSITE" id="PS00636">
    <property type="entry name" value="DNAJ_1"/>
    <property type="match status" value="1"/>
</dbReference>
<dbReference type="GO" id="GO:0005829">
    <property type="term" value="C:cytosol"/>
    <property type="evidence" value="ECO:0007669"/>
    <property type="project" value="TreeGrafter"/>
</dbReference>
<dbReference type="InterPro" id="IPR018253">
    <property type="entry name" value="DnaJ_domain_CS"/>
</dbReference>
<dbReference type="EMBL" id="KV454289">
    <property type="protein sequence ID" value="ODQ76547.1"/>
    <property type="molecule type" value="Genomic_DNA"/>
</dbReference>
<dbReference type="SUPFAM" id="SSF49493">
    <property type="entry name" value="HSP40/DnaJ peptide-binding domain"/>
    <property type="match status" value="2"/>
</dbReference>
<sequence length="374" mass="40111">MVRETKLYDLLEVKPTASDAEIKKGYRKAALKYHPDKAGDSPQKFKEVSQAYEILSDPDKRSLYDQYGLEFVLRGGVPPQEGEMPDGAGFAGGFPAGGFQGGFPGGGGTRTFRFSTGGSPFGGFTPNDPMNVFFSSFGNDPDLANLFGGAASSRSSGGPKMRFSSNGMGGMGGMGGGHPFAGFGGMSGVDGMNERASEPPGEKSVYTVKLPLSLEELATGVTKRMKIRRRRPTGQEDKILTISVKPGWKAGTKITFAGEGDTQPDGRNQDVVFVIEEKSHPVFKRDGNNLSMELELTLKEALLGFSKIITTLEGKKLKVEFSQPVQPGLVIKYPEHGMPISKSPGKKGDLEIVIKVKFPTSLTATQRAEVARIL</sequence>
<dbReference type="Pfam" id="PF00226">
    <property type="entry name" value="DnaJ"/>
    <property type="match status" value="1"/>
</dbReference>
<dbReference type="OrthoDB" id="550424at2759"/>
<proteinExistence type="predicted"/>
<evidence type="ECO:0000259" key="2">
    <source>
        <dbReference type="PROSITE" id="PS50076"/>
    </source>
</evidence>
<evidence type="ECO:0000256" key="1">
    <source>
        <dbReference type="ARBA" id="ARBA00023186"/>
    </source>
</evidence>
<dbReference type="SMART" id="SM00271">
    <property type="entry name" value="DnaJ"/>
    <property type="match status" value="1"/>
</dbReference>
<evidence type="ECO:0000313" key="3">
    <source>
        <dbReference type="EMBL" id="ODQ76547.1"/>
    </source>
</evidence>
<dbReference type="CDD" id="cd10747">
    <property type="entry name" value="DnaJ_C"/>
    <property type="match status" value="1"/>
</dbReference>
<dbReference type="GO" id="GO:0006413">
    <property type="term" value="P:translational initiation"/>
    <property type="evidence" value="ECO:0007669"/>
    <property type="project" value="TreeGrafter"/>
</dbReference>
<dbReference type="GO" id="GO:0006457">
    <property type="term" value="P:protein folding"/>
    <property type="evidence" value="ECO:0007669"/>
    <property type="project" value="InterPro"/>
</dbReference>
<evidence type="ECO:0000313" key="4">
    <source>
        <dbReference type="Proteomes" id="UP000094385"/>
    </source>
</evidence>
<protein>
    <recommendedName>
        <fullName evidence="2">J domain-containing protein</fullName>
    </recommendedName>
</protein>
<dbReference type="AlphaFoldDB" id="A0A1E3QHS4"/>
<keyword evidence="4" id="KW-1185">Reference proteome</keyword>
<dbReference type="PRINTS" id="PR00625">
    <property type="entry name" value="JDOMAIN"/>
</dbReference>
<reference evidence="3 4" key="1">
    <citation type="journal article" date="2016" name="Proc. Natl. Acad. Sci. U.S.A.">
        <title>Comparative genomics of biotechnologically important yeasts.</title>
        <authorList>
            <person name="Riley R."/>
            <person name="Haridas S."/>
            <person name="Wolfe K.H."/>
            <person name="Lopes M.R."/>
            <person name="Hittinger C.T."/>
            <person name="Goeker M."/>
            <person name="Salamov A.A."/>
            <person name="Wisecaver J.H."/>
            <person name="Long T.M."/>
            <person name="Calvey C.H."/>
            <person name="Aerts A.L."/>
            <person name="Barry K.W."/>
            <person name="Choi C."/>
            <person name="Clum A."/>
            <person name="Coughlan A.Y."/>
            <person name="Deshpande S."/>
            <person name="Douglass A.P."/>
            <person name="Hanson S.J."/>
            <person name="Klenk H.-P."/>
            <person name="LaButti K.M."/>
            <person name="Lapidus A."/>
            <person name="Lindquist E.A."/>
            <person name="Lipzen A.M."/>
            <person name="Meier-Kolthoff J.P."/>
            <person name="Ohm R.A."/>
            <person name="Otillar R.P."/>
            <person name="Pangilinan J.L."/>
            <person name="Peng Y."/>
            <person name="Rokas A."/>
            <person name="Rosa C.A."/>
            <person name="Scheuner C."/>
            <person name="Sibirny A.A."/>
            <person name="Slot J.C."/>
            <person name="Stielow J.B."/>
            <person name="Sun H."/>
            <person name="Kurtzman C.P."/>
            <person name="Blackwell M."/>
            <person name="Grigoriev I.V."/>
            <person name="Jeffries T.W."/>
        </authorList>
    </citation>
    <scope>NUCLEOTIDE SEQUENCE [LARGE SCALE GENOMIC DNA]</scope>
    <source>
        <strain evidence="3 4">NRRL Y-11557</strain>
    </source>
</reference>
<dbReference type="InterPro" id="IPR051339">
    <property type="entry name" value="DnaJ_subfamily_B"/>
</dbReference>
<dbReference type="PROSITE" id="PS50076">
    <property type="entry name" value="DNAJ_2"/>
    <property type="match status" value="1"/>
</dbReference>
<dbReference type="PANTHER" id="PTHR24078:SF553">
    <property type="entry name" value="DNAJ HOMOLOG SUBFAMILY B MEMBER 5"/>
    <property type="match status" value="1"/>
</dbReference>
<dbReference type="InterPro" id="IPR001623">
    <property type="entry name" value="DnaJ_domain"/>
</dbReference>
<dbReference type="GO" id="GO:0051087">
    <property type="term" value="F:protein-folding chaperone binding"/>
    <property type="evidence" value="ECO:0007669"/>
    <property type="project" value="TreeGrafter"/>
</dbReference>
<dbReference type="STRING" id="675824.A0A1E3QHS4"/>
<dbReference type="SUPFAM" id="SSF46565">
    <property type="entry name" value="Chaperone J-domain"/>
    <property type="match status" value="1"/>
</dbReference>
<dbReference type="FunFam" id="2.60.260.20:FF:000002">
    <property type="entry name" value="Dnaj homolog subfamily b member"/>
    <property type="match status" value="1"/>
</dbReference>
<dbReference type="CDD" id="cd06257">
    <property type="entry name" value="DnaJ"/>
    <property type="match status" value="1"/>
</dbReference>
<dbReference type="InterPro" id="IPR002939">
    <property type="entry name" value="DnaJ_C"/>
</dbReference>
<feature type="domain" description="J" evidence="2">
    <location>
        <begin position="6"/>
        <end position="68"/>
    </location>
</feature>
<dbReference type="Gene3D" id="1.10.287.110">
    <property type="entry name" value="DnaJ domain"/>
    <property type="match status" value="1"/>
</dbReference>
<dbReference type="Gene3D" id="2.60.260.20">
    <property type="entry name" value="Urease metallochaperone UreE, N-terminal domain"/>
    <property type="match status" value="2"/>
</dbReference>
<dbReference type="InterPro" id="IPR008971">
    <property type="entry name" value="HSP40/DnaJ_pept-bd"/>
</dbReference>
<name>A0A1E3QHS4_LIPST</name>
<dbReference type="Pfam" id="PF01556">
    <property type="entry name" value="DnaJ_C"/>
    <property type="match status" value="1"/>
</dbReference>
<gene>
    <name evidence="3" type="ORF">LIPSTDRAFT_47432</name>
</gene>
<dbReference type="PANTHER" id="PTHR24078">
    <property type="entry name" value="DNAJ HOMOLOG SUBFAMILY C MEMBER"/>
    <property type="match status" value="1"/>
</dbReference>
<accession>A0A1E3QHS4</accession>
<dbReference type="Proteomes" id="UP000094385">
    <property type="component" value="Unassembled WGS sequence"/>
</dbReference>
<dbReference type="InterPro" id="IPR036869">
    <property type="entry name" value="J_dom_sf"/>
</dbReference>
<organism evidence="3 4">
    <name type="scientific">Lipomyces starkeyi NRRL Y-11557</name>
    <dbReference type="NCBI Taxonomy" id="675824"/>
    <lineage>
        <taxon>Eukaryota</taxon>
        <taxon>Fungi</taxon>
        <taxon>Dikarya</taxon>
        <taxon>Ascomycota</taxon>
        <taxon>Saccharomycotina</taxon>
        <taxon>Lipomycetes</taxon>
        <taxon>Lipomycetales</taxon>
        <taxon>Lipomycetaceae</taxon>
        <taxon>Lipomyces</taxon>
    </lineage>
</organism>
<dbReference type="FunFam" id="2.60.260.20:FF:000013">
    <property type="entry name" value="DnaJ subfamily B member 11"/>
    <property type="match status" value="1"/>
</dbReference>
<dbReference type="GO" id="GO:0051082">
    <property type="term" value="F:unfolded protein binding"/>
    <property type="evidence" value="ECO:0007669"/>
    <property type="project" value="InterPro"/>
</dbReference>
<keyword evidence="1" id="KW-0143">Chaperone</keyword>